<dbReference type="STRING" id="318479.A0A0N4ULB8"/>
<keyword evidence="3" id="KW-1185">Reference proteome</keyword>
<reference evidence="4" key="1">
    <citation type="submission" date="2016-04" db="UniProtKB">
        <authorList>
            <consortium name="WormBaseParasite"/>
        </authorList>
    </citation>
    <scope>IDENTIFICATION</scope>
</reference>
<reference evidence="1 3" key="2">
    <citation type="submission" date="2018-11" db="EMBL/GenBank/DDBJ databases">
        <authorList>
            <consortium name="Pathogen Informatics"/>
        </authorList>
    </citation>
    <scope>NUCLEOTIDE SEQUENCE [LARGE SCALE GENOMIC DNA]</scope>
</reference>
<dbReference type="OrthoDB" id="5804714at2759"/>
<dbReference type="AlphaFoldDB" id="A0A0N4ULB8"/>
<dbReference type="Proteomes" id="UP000274756">
    <property type="component" value="Unassembled WGS sequence"/>
</dbReference>
<dbReference type="EMBL" id="UYYG01001217">
    <property type="protein sequence ID" value="VDN60460.1"/>
    <property type="molecule type" value="Genomic_DNA"/>
</dbReference>
<organism evidence="2 4">
    <name type="scientific">Dracunculus medinensis</name>
    <name type="common">Guinea worm</name>
    <dbReference type="NCBI Taxonomy" id="318479"/>
    <lineage>
        <taxon>Eukaryota</taxon>
        <taxon>Metazoa</taxon>
        <taxon>Ecdysozoa</taxon>
        <taxon>Nematoda</taxon>
        <taxon>Chromadorea</taxon>
        <taxon>Rhabditida</taxon>
        <taxon>Spirurina</taxon>
        <taxon>Dracunculoidea</taxon>
        <taxon>Dracunculidae</taxon>
        <taxon>Dracunculus</taxon>
    </lineage>
</organism>
<evidence type="ECO:0000313" key="3">
    <source>
        <dbReference type="Proteomes" id="UP000274756"/>
    </source>
</evidence>
<gene>
    <name evidence="1" type="ORF">DME_LOCUS10433</name>
</gene>
<name>A0A0N4ULB8_DRAME</name>
<protein>
    <submittedName>
        <fullName evidence="4">HSac2 domain-containing protein</fullName>
    </submittedName>
</protein>
<evidence type="ECO:0000313" key="1">
    <source>
        <dbReference type="EMBL" id="VDN60460.1"/>
    </source>
</evidence>
<accession>A0A0N4ULB8</accession>
<evidence type="ECO:0000313" key="4">
    <source>
        <dbReference type="WBParaSite" id="DME_0000858601-mRNA-1"/>
    </source>
</evidence>
<dbReference type="WBParaSite" id="DME_0000858601-mRNA-1">
    <property type="protein sequence ID" value="DME_0000858601-mRNA-1"/>
    <property type="gene ID" value="DME_0000858601"/>
</dbReference>
<dbReference type="Proteomes" id="UP000038040">
    <property type="component" value="Unplaced"/>
</dbReference>
<sequence>MVEKEEQQHPLVNVEGVVVQVQKKERIAIAHAIHYGRIFISARFYNENIIEFGKWISMQIDSDPFNKVAEANNCQFKCANYPKQIDDVLEGHVSRKNGNLRLLMETHVFVGAETFKGFVGLSSKLGRVLFTRKFCEKFKLVSLTWKKCGVSSIEPSPENLYCSWEVISCMNEDDDDPKLELSIRKCNGKLFTFRGRNICILQLFNQQGFVTVYATDFSHPIRSEKLIKEAQNIEVYTSTLPEGLPHFPIHVCYARILDEAYISDVVKDIHKSIMNNPGDIVRKKEKLVDLAETTASTSTYNNNEICKPFCETLPLIEEILSQPSTAKFIQKIDPKLYSDLCLFTAKYG</sequence>
<evidence type="ECO:0000313" key="2">
    <source>
        <dbReference type="Proteomes" id="UP000038040"/>
    </source>
</evidence>
<proteinExistence type="predicted"/>